<evidence type="ECO:0008006" key="3">
    <source>
        <dbReference type="Google" id="ProtNLM"/>
    </source>
</evidence>
<name>A0ABV5WEW6_9BACI</name>
<dbReference type="Proteomes" id="UP001589609">
    <property type="component" value="Unassembled WGS sequence"/>
</dbReference>
<gene>
    <name evidence="1" type="ORF">ACFFMS_12005</name>
</gene>
<comment type="caution">
    <text evidence="1">The sequence shown here is derived from an EMBL/GenBank/DDBJ whole genome shotgun (WGS) entry which is preliminary data.</text>
</comment>
<proteinExistence type="predicted"/>
<evidence type="ECO:0000313" key="1">
    <source>
        <dbReference type="EMBL" id="MFB9759169.1"/>
    </source>
</evidence>
<sequence length="129" mass="14882">MASKEQVANILDTIRSCISRGSDHFIFLSNRPDNRQTLHDLGFKLRDVKQVILQLEVEDYFGGPEPNRSPYAPEMFVDSDMWMFGKIVEGLSTCEIYMKFSFTKTDEGPVTCCVSFHKAKEKIKYPFKD</sequence>
<organism evidence="1 2">
    <name type="scientific">Ectobacillus funiculus</name>
    <dbReference type="NCBI Taxonomy" id="137993"/>
    <lineage>
        <taxon>Bacteria</taxon>
        <taxon>Bacillati</taxon>
        <taxon>Bacillota</taxon>
        <taxon>Bacilli</taxon>
        <taxon>Bacillales</taxon>
        <taxon>Bacillaceae</taxon>
        <taxon>Ectobacillus</taxon>
    </lineage>
</organism>
<dbReference type="EMBL" id="JBHMAF010000062">
    <property type="protein sequence ID" value="MFB9759169.1"/>
    <property type="molecule type" value="Genomic_DNA"/>
</dbReference>
<dbReference type="RefSeq" id="WP_379949465.1">
    <property type="nucleotide sequence ID" value="NZ_JBHMAF010000062.1"/>
</dbReference>
<protein>
    <recommendedName>
        <fullName evidence="3">Toxin</fullName>
    </recommendedName>
</protein>
<reference evidence="1 2" key="1">
    <citation type="submission" date="2024-09" db="EMBL/GenBank/DDBJ databases">
        <authorList>
            <person name="Sun Q."/>
            <person name="Mori K."/>
        </authorList>
    </citation>
    <scope>NUCLEOTIDE SEQUENCE [LARGE SCALE GENOMIC DNA]</scope>
    <source>
        <strain evidence="1 2">JCM 11201</strain>
    </source>
</reference>
<evidence type="ECO:0000313" key="2">
    <source>
        <dbReference type="Proteomes" id="UP001589609"/>
    </source>
</evidence>
<keyword evidence="2" id="KW-1185">Reference proteome</keyword>
<accession>A0ABV5WEW6</accession>